<feature type="compositionally biased region" description="Basic and acidic residues" evidence="1">
    <location>
        <begin position="1"/>
        <end position="16"/>
    </location>
</feature>
<dbReference type="Proteomes" id="UP000189513">
    <property type="component" value="Unassembled WGS sequence"/>
</dbReference>
<evidence type="ECO:0000256" key="1">
    <source>
        <dbReference type="SAM" id="MobiDB-lite"/>
    </source>
</evidence>
<protein>
    <submittedName>
        <fullName evidence="2">Chaperone protein HtpG</fullName>
    </submittedName>
</protein>
<dbReference type="VEuPathDB" id="FungiDB:BON22_5397"/>
<gene>
    <name evidence="2" type="ORF">BON22_5397</name>
</gene>
<accession>A0A1V2KYU1</accession>
<dbReference type="OMA" id="CNEASLI"/>
<dbReference type="EMBL" id="MPUK01000017">
    <property type="protein sequence ID" value="ONH64808.1"/>
    <property type="molecule type" value="Genomic_DNA"/>
</dbReference>
<proteinExistence type="predicted"/>
<organism evidence="2 3">
    <name type="scientific">Cyberlindnera fabianii</name>
    <name type="common">Yeast</name>
    <name type="synonym">Hansenula fabianii</name>
    <dbReference type="NCBI Taxonomy" id="36022"/>
    <lineage>
        <taxon>Eukaryota</taxon>
        <taxon>Fungi</taxon>
        <taxon>Dikarya</taxon>
        <taxon>Ascomycota</taxon>
        <taxon>Saccharomycotina</taxon>
        <taxon>Saccharomycetes</taxon>
        <taxon>Phaffomycetales</taxon>
        <taxon>Phaffomycetaceae</taxon>
        <taxon>Cyberlindnera</taxon>
    </lineage>
</organism>
<evidence type="ECO:0000313" key="2">
    <source>
        <dbReference type="EMBL" id="ONH64808.1"/>
    </source>
</evidence>
<evidence type="ECO:0000313" key="3">
    <source>
        <dbReference type="Proteomes" id="UP000189513"/>
    </source>
</evidence>
<dbReference type="AlphaFoldDB" id="A0A1V2KYU1"/>
<reference evidence="3" key="1">
    <citation type="journal article" date="2017" name="Genome Announc.">
        <title>Genome sequences of Cyberlindnera fabianii 65, Pichia kudriavzevii 129, and Saccharomyces cerevisiae 131 isolated from fermented masau fruits in Zimbabwe.</title>
        <authorList>
            <person name="van Rijswijck I.M.H."/>
            <person name="Derks M.F.L."/>
            <person name="Abee T."/>
            <person name="de Ridder D."/>
            <person name="Smid E.J."/>
        </authorList>
    </citation>
    <scope>NUCLEOTIDE SEQUENCE [LARGE SCALE GENOMIC DNA]</scope>
    <source>
        <strain evidence="3">65</strain>
    </source>
</reference>
<sequence length="402" mass="46037">MDLRQLLNKHEEEGTRKRAPLAELSVNRAPIKRNKLNAGHKPLESVLNTLPKPSVQLPPPLQATSTPQKSGALTLPPISHLTSSIGAPPRVINTTIPAGSPPTPTTPSKPHHDLNNTSFVFLSHQNSNKTRAVEFNVTSLDDFQRADDSMDQSMDRTFASETRRRNKRKMLWSNEASMLAAQEFRRLFFSKKSSSFLKKEYQQISELLNATFGAGKFSETSVRNRKGFFQCLSHIYTSLRDHPKYGVKFNDQRVPILDESEWKEVSLYFEPSYLRKFRGKSNNDDLEVVQEIFKKRPMKRQDGSDDVLFKKEELQVVRRFVAMVQRGSMTLAEVTAVFVQSGDLSWTDCLLPHLDQSDENFYAIVKQHFDLSRNEGKEEVDLQRFWRMMNAIQGNDSKVSMQ</sequence>
<name>A0A1V2KYU1_CYBFA</name>
<feature type="region of interest" description="Disordered" evidence="1">
    <location>
        <begin position="1"/>
        <end position="70"/>
    </location>
</feature>
<comment type="caution">
    <text evidence="2">The sequence shown here is derived from an EMBL/GenBank/DDBJ whole genome shotgun (WGS) entry which is preliminary data.</text>
</comment>
<keyword evidence="3" id="KW-1185">Reference proteome</keyword>